<proteinExistence type="predicted"/>
<evidence type="ECO:0000313" key="6">
    <source>
        <dbReference type="Proteomes" id="UP000527860"/>
    </source>
</evidence>
<dbReference type="Proteomes" id="UP000527860">
    <property type="component" value="Unassembled WGS sequence"/>
</dbReference>
<feature type="domain" description="Competence protein CoiA-like N-terminal" evidence="2">
    <location>
        <begin position="12"/>
        <end position="52"/>
    </location>
</feature>
<reference evidence="4 6" key="4">
    <citation type="submission" date="2022-12" db="EMBL/GenBank/DDBJ databases">
        <title>Genome analysis and biological profiling of marine Salinicoccus roseus MOSEL-ME25.</title>
        <authorList>
            <person name="Mirza F.T."/>
            <person name="Xie Y."/>
            <person name="Shinwari Z.K."/>
        </authorList>
    </citation>
    <scope>NUCLEOTIDE SEQUENCE [LARGE SCALE GENOMIC DNA]</scope>
    <source>
        <strain evidence="4 6">MOSEL-ME25</strain>
    </source>
</reference>
<reference evidence="3 5" key="1">
    <citation type="submission" date="2015-01" db="EMBL/GenBank/DDBJ databases">
        <title>Genome sequences of high lactate-tolerant strain Salinicoccus roseus W12 with industrial interest.</title>
        <authorList>
            <person name="Wang H."/>
            <person name="Yu B."/>
        </authorList>
    </citation>
    <scope>NUCLEOTIDE SEQUENCE [LARGE SCALE GENOMIC DNA]</scope>
    <source>
        <strain evidence="3 5">W12</strain>
    </source>
</reference>
<dbReference type="Proteomes" id="UP000031546">
    <property type="component" value="Unassembled WGS sequence"/>
</dbReference>
<gene>
    <name evidence="4" type="ORF">F7P68_0003545</name>
    <name evidence="3" type="ORF">SN16_02240</name>
</gene>
<dbReference type="Pfam" id="PF06054">
    <property type="entry name" value="CoiA_nuc"/>
    <property type="match status" value="1"/>
</dbReference>
<reference evidence="4" key="3">
    <citation type="submission" date="2020-04" db="EMBL/GenBank/DDBJ databases">
        <authorList>
            <person name="Tanveer F."/>
            <person name="Xie Y."/>
            <person name="Shinwari Z.K."/>
        </authorList>
    </citation>
    <scope>NUCLEOTIDE SEQUENCE</scope>
    <source>
        <strain evidence="4">MOSEL-ME25</strain>
    </source>
</reference>
<dbReference type="EMBL" id="JXII01000002">
    <property type="protein sequence ID" value="KIH71515.1"/>
    <property type="molecule type" value="Genomic_DNA"/>
</dbReference>
<evidence type="ECO:0000313" key="4">
    <source>
        <dbReference type="EMBL" id="MDB0579593.1"/>
    </source>
</evidence>
<dbReference type="InterPro" id="IPR010330">
    <property type="entry name" value="CoiA_nuc"/>
</dbReference>
<dbReference type="OrthoDB" id="3784230at2"/>
<feature type="domain" description="Competence protein CoiA nuclease-like" evidence="1">
    <location>
        <begin position="60"/>
        <end position="173"/>
    </location>
</feature>
<reference evidence="6" key="2">
    <citation type="submission" date="2020-04" db="EMBL/GenBank/DDBJ databases">
        <title>Genome analysis and biological profiling of marine Cellulosimicrobium funkei MOSEL-ME6.</title>
        <authorList>
            <person name="Tanveer F."/>
            <person name="Xie Y."/>
            <person name="Shinwari Z.K."/>
        </authorList>
    </citation>
    <scope>NUCLEOTIDE SEQUENCE [LARGE SCALE GENOMIC DNA]</scope>
    <source>
        <strain evidence="6">MOSEL-ME25</strain>
    </source>
</reference>
<dbReference type="EMBL" id="JABEVU030000001">
    <property type="protein sequence ID" value="MDB0579593.1"/>
    <property type="molecule type" value="Genomic_DNA"/>
</dbReference>
<dbReference type="Pfam" id="PF25164">
    <property type="entry name" value="CoiA_N"/>
    <property type="match status" value="1"/>
</dbReference>
<evidence type="ECO:0000259" key="2">
    <source>
        <dbReference type="Pfam" id="PF25164"/>
    </source>
</evidence>
<evidence type="ECO:0000313" key="5">
    <source>
        <dbReference type="Proteomes" id="UP000031546"/>
    </source>
</evidence>
<dbReference type="GeneID" id="77844357"/>
<dbReference type="AlphaFoldDB" id="A0A0C2HCS2"/>
<accession>A0A0C2HCS2</accession>
<evidence type="ECO:0000259" key="1">
    <source>
        <dbReference type="Pfam" id="PF06054"/>
    </source>
</evidence>
<keyword evidence="6" id="KW-1185">Reference proteome</keyword>
<name>A0A0C2HCS2_9STAP</name>
<dbReference type="InterPro" id="IPR057253">
    <property type="entry name" value="CoiA-like_N"/>
</dbReference>
<dbReference type="STRING" id="45670.SN16_02240"/>
<protein>
    <submittedName>
        <fullName evidence="4">Competence protein CoiA family protein</fullName>
    </submittedName>
</protein>
<dbReference type="RefSeq" id="WP_040104979.1">
    <property type="nucleotide sequence ID" value="NZ_JABEVU030000001.1"/>
</dbReference>
<comment type="caution">
    <text evidence="3">The sequence shown here is derived from an EMBL/GenBank/DDBJ whole genome shotgun (WGS) entry which is preliminary data.</text>
</comment>
<sequence length="318" mass="36975">MFTATDTHGTRITADEARKGVKYFCPVCEAPVTFKAGNVKTAHFSHHRIVDCIRYLYKKESLEHLEAKHDLYQALSRRHHISMEYYLQEIEQIPDLMVGNRALEIQYSAISPELITERSKGYHSIGMDVIWLLDEASIRQGDGCIIPTHFQMSTLYNTALFTYSNTHKRLTKWHLRHHRGGNRWTCHTEEITPDDLLARHPAEPVAPLKLGQGDISRMIQRERQQKNRLNPTLTFLYQLSLDAGNLPPHLCMSVEPERWILNPPLEWKLYIMHALEKGVFDRGQFGRFIHMREMQTAPPKEEVLNALLSAYKMLYISQ</sequence>
<organism evidence="3 5">
    <name type="scientific">Salinicoccus roseus</name>
    <dbReference type="NCBI Taxonomy" id="45670"/>
    <lineage>
        <taxon>Bacteria</taxon>
        <taxon>Bacillati</taxon>
        <taxon>Bacillota</taxon>
        <taxon>Bacilli</taxon>
        <taxon>Bacillales</taxon>
        <taxon>Staphylococcaceae</taxon>
        <taxon>Salinicoccus</taxon>
    </lineage>
</organism>
<evidence type="ECO:0000313" key="3">
    <source>
        <dbReference type="EMBL" id="KIH71515.1"/>
    </source>
</evidence>